<sequence length="34" mass="4065">MEERPDHGWKRKKKKERKTPKNPDHLPAKSSARP</sequence>
<evidence type="ECO:0000256" key="1">
    <source>
        <dbReference type="SAM" id="MobiDB-lite"/>
    </source>
</evidence>
<feature type="compositionally biased region" description="Basic residues" evidence="1">
    <location>
        <begin position="9"/>
        <end position="18"/>
    </location>
</feature>
<gene>
    <name evidence="2" type="ORF">MHI_LOCUS582070</name>
</gene>
<evidence type="ECO:0000313" key="3">
    <source>
        <dbReference type="Proteomes" id="UP000752696"/>
    </source>
</evidence>
<evidence type="ECO:0000313" key="2">
    <source>
        <dbReference type="EMBL" id="CAD1475567.1"/>
    </source>
</evidence>
<feature type="non-terminal residue" evidence="2">
    <location>
        <position position="34"/>
    </location>
</feature>
<reference evidence="2" key="1">
    <citation type="submission" date="2020-07" db="EMBL/GenBank/DDBJ databases">
        <authorList>
            <person name="Nazaruddin N."/>
        </authorList>
    </citation>
    <scope>NUCLEOTIDE SEQUENCE</scope>
</reference>
<keyword evidence="3" id="KW-1185">Reference proteome</keyword>
<dbReference type="Proteomes" id="UP000752696">
    <property type="component" value="Unassembled WGS sequence"/>
</dbReference>
<dbReference type="AlphaFoldDB" id="A0A6V7H801"/>
<feature type="region of interest" description="Disordered" evidence="1">
    <location>
        <begin position="1"/>
        <end position="34"/>
    </location>
</feature>
<dbReference type="EMBL" id="CAJDYZ010008596">
    <property type="protein sequence ID" value="CAD1475567.1"/>
    <property type="molecule type" value="Genomic_DNA"/>
</dbReference>
<organism evidence="2 3">
    <name type="scientific">Heterotrigona itama</name>
    <dbReference type="NCBI Taxonomy" id="395501"/>
    <lineage>
        <taxon>Eukaryota</taxon>
        <taxon>Metazoa</taxon>
        <taxon>Ecdysozoa</taxon>
        <taxon>Arthropoda</taxon>
        <taxon>Hexapoda</taxon>
        <taxon>Insecta</taxon>
        <taxon>Pterygota</taxon>
        <taxon>Neoptera</taxon>
        <taxon>Endopterygota</taxon>
        <taxon>Hymenoptera</taxon>
        <taxon>Apocrita</taxon>
        <taxon>Aculeata</taxon>
        <taxon>Apoidea</taxon>
        <taxon>Anthophila</taxon>
        <taxon>Apidae</taxon>
        <taxon>Heterotrigona</taxon>
    </lineage>
</organism>
<comment type="caution">
    <text evidence="2">The sequence shown here is derived from an EMBL/GenBank/DDBJ whole genome shotgun (WGS) entry which is preliminary data.</text>
</comment>
<accession>A0A6V7H801</accession>
<name>A0A6V7H801_9HYME</name>
<protein>
    <submittedName>
        <fullName evidence="2">Uncharacterized protein</fullName>
    </submittedName>
</protein>
<proteinExistence type="predicted"/>